<dbReference type="AlphaFoldDB" id="A0A2M7AWB7"/>
<feature type="transmembrane region" description="Helical" evidence="6">
    <location>
        <begin position="166"/>
        <end position="186"/>
    </location>
</feature>
<keyword evidence="2" id="KW-1003">Cell membrane</keyword>
<accession>A0A2M7AWB7</accession>
<evidence type="ECO:0000313" key="7">
    <source>
        <dbReference type="EMBL" id="PIU74924.1"/>
    </source>
</evidence>
<evidence type="ECO:0000256" key="6">
    <source>
        <dbReference type="SAM" id="Phobius"/>
    </source>
</evidence>
<dbReference type="Proteomes" id="UP000228775">
    <property type="component" value="Unassembled WGS sequence"/>
</dbReference>
<keyword evidence="3 6" id="KW-0812">Transmembrane</keyword>
<feature type="transmembrane region" description="Helical" evidence="6">
    <location>
        <begin position="12"/>
        <end position="34"/>
    </location>
</feature>
<gene>
    <name evidence="7" type="ORF">COS76_03545</name>
</gene>
<comment type="caution">
    <text evidence="7">The sequence shown here is derived from an EMBL/GenBank/DDBJ whole genome shotgun (WGS) entry which is preliminary data.</text>
</comment>
<keyword evidence="5 6" id="KW-0472">Membrane</keyword>
<evidence type="ECO:0000256" key="4">
    <source>
        <dbReference type="ARBA" id="ARBA00022989"/>
    </source>
</evidence>
<dbReference type="PANTHER" id="PTHR30250">
    <property type="entry name" value="PST FAMILY PREDICTED COLANIC ACID TRANSPORTER"/>
    <property type="match status" value="1"/>
</dbReference>
<evidence type="ECO:0000256" key="2">
    <source>
        <dbReference type="ARBA" id="ARBA00022475"/>
    </source>
</evidence>
<evidence type="ECO:0000256" key="1">
    <source>
        <dbReference type="ARBA" id="ARBA00004651"/>
    </source>
</evidence>
<evidence type="ECO:0000256" key="5">
    <source>
        <dbReference type="ARBA" id="ARBA00023136"/>
    </source>
</evidence>
<protein>
    <submittedName>
        <fullName evidence="7">Uncharacterized protein</fullName>
    </submittedName>
</protein>
<dbReference type="PANTHER" id="PTHR30250:SF11">
    <property type="entry name" value="O-ANTIGEN TRANSPORTER-RELATED"/>
    <property type="match status" value="1"/>
</dbReference>
<feature type="transmembrane region" description="Helical" evidence="6">
    <location>
        <begin position="319"/>
        <end position="336"/>
    </location>
</feature>
<dbReference type="InterPro" id="IPR002797">
    <property type="entry name" value="Polysacc_synth"/>
</dbReference>
<comment type="subcellular location">
    <subcellularLocation>
        <location evidence="1">Cell membrane</location>
        <topology evidence="1">Multi-pass membrane protein</topology>
    </subcellularLocation>
</comment>
<sequence>MVQLGRNVLTQLTANGLGGLVSFITISVSARVFGPAIFGQIAYLIGFLGVIMALSDFGLSRAHVHFTAFLNRPRQTLGTFLIIKLIILSICTVVALIAGNLKGQLSWIFIILLANEIFSRIADATLITFEGLQQAWSPNLSKLTAKVVKLLGLGIIVLVFKNAFGYSLSILVEAIVLFGFCLYWLWRFKPVRFSPPLAKKYFYYSLPFALIMPLSYFQDSSLPLILRHSHSVEAVGFFAAAFGLFGFIKTLSGSLMTYFFPKISQLYRLGQLDEIQRYTDLAVKFSVIFFAPFLLLLYFIRYPLISLVLGQQFLPSVPVFAWLLLGQLILIIFAPYDHVLFATRNHQPIIWVSFFGLILLVSLNYLLAPQYGAVGSAVSLVLTWFISSLGNFIILFRRTGMHFCSDFSFGRKEVKYLHALIYSFSQAGFRSNRKKTGH</sequence>
<reference evidence="8" key="1">
    <citation type="submission" date="2017-09" db="EMBL/GenBank/DDBJ databases">
        <title>Depth-based differentiation of microbial function through sediment-hosted aquifers and enrichment of novel symbionts in the deep terrestrial subsurface.</title>
        <authorList>
            <person name="Probst A.J."/>
            <person name="Ladd B."/>
            <person name="Jarett J.K."/>
            <person name="Geller-Mcgrath D.E."/>
            <person name="Sieber C.M.K."/>
            <person name="Emerson J.B."/>
            <person name="Anantharaman K."/>
            <person name="Thomas B.C."/>
            <person name="Malmstrom R."/>
            <person name="Stieglmeier M."/>
            <person name="Klingl A."/>
            <person name="Woyke T."/>
            <person name="Ryan C.M."/>
            <person name="Banfield J.F."/>
        </authorList>
    </citation>
    <scope>NUCLEOTIDE SEQUENCE [LARGE SCALE GENOMIC DNA]</scope>
</reference>
<name>A0A2M7AWB7_9BACT</name>
<feature type="transmembrane region" description="Helical" evidence="6">
    <location>
        <begin position="373"/>
        <end position="396"/>
    </location>
</feature>
<feature type="transmembrane region" description="Helical" evidence="6">
    <location>
        <begin position="281"/>
        <end position="299"/>
    </location>
</feature>
<dbReference type="Pfam" id="PF01943">
    <property type="entry name" value="Polysacc_synt"/>
    <property type="match status" value="1"/>
</dbReference>
<keyword evidence="4 6" id="KW-1133">Transmembrane helix</keyword>
<feature type="transmembrane region" description="Helical" evidence="6">
    <location>
        <begin position="237"/>
        <end position="260"/>
    </location>
</feature>
<organism evidence="7 8">
    <name type="scientific">Candidatus Portnoybacteria bacterium CG06_land_8_20_14_3_00_39_12</name>
    <dbReference type="NCBI Taxonomy" id="1974809"/>
    <lineage>
        <taxon>Bacteria</taxon>
        <taxon>Candidatus Portnoyibacteriota</taxon>
    </lineage>
</organism>
<feature type="transmembrane region" description="Helical" evidence="6">
    <location>
        <begin position="40"/>
        <end position="59"/>
    </location>
</feature>
<evidence type="ECO:0000313" key="8">
    <source>
        <dbReference type="Proteomes" id="UP000228775"/>
    </source>
</evidence>
<dbReference type="GO" id="GO:0005886">
    <property type="term" value="C:plasma membrane"/>
    <property type="evidence" value="ECO:0007669"/>
    <property type="project" value="UniProtKB-SubCell"/>
</dbReference>
<evidence type="ECO:0000256" key="3">
    <source>
        <dbReference type="ARBA" id="ARBA00022692"/>
    </source>
</evidence>
<feature type="transmembrane region" description="Helical" evidence="6">
    <location>
        <begin position="201"/>
        <end position="217"/>
    </location>
</feature>
<dbReference type="EMBL" id="PEVY01000073">
    <property type="protein sequence ID" value="PIU74924.1"/>
    <property type="molecule type" value="Genomic_DNA"/>
</dbReference>
<feature type="transmembrane region" description="Helical" evidence="6">
    <location>
        <begin position="348"/>
        <end position="367"/>
    </location>
</feature>
<dbReference type="InterPro" id="IPR050833">
    <property type="entry name" value="Poly_Biosynth_Transport"/>
</dbReference>
<proteinExistence type="predicted"/>
<feature type="transmembrane region" description="Helical" evidence="6">
    <location>
        <begin position="80"/>
        <end position="99"/>
    </location>
</feature>